<dbReference type="InterPro" id="IPR051419">
    <property type="entry name" value="Lys/N-term_MeTrsfase_sf"/>
</dbReference>
<dbReference type="GO" id="GO:0032259">
    <property type="term" value="P:methylation"/>
    <property type="evidence" value="ECO:0007669"/>
    <property type="project" value="UniProtKB-KW"/>
</dbReference>
<gene>
    <name evidence="5" type="ORF">CANCADRAFT_3242</name>
</gene>
<dbReference type="AlphaFoldDB" id="A0A1E4T9Z2"/>
<dbReference type="SUPFAM" id="SSF53335">
    <property type="entry name" value="S-adenosyl-L-methionine-dependent methyltransferases"/>
    <property type="match status" value="1"/>
</dbReference>
<proteinExistence type="inferred from homology"/>
<dbReference type="Pfam" id="PF08241">
    <property type="entry name" value="Methyltransf_11"/>
    <property type="match status" value="1"/>
</dbReference>
<dbReference type="GO" id="GO:0008757">
    <property type="term" value="F:S-adenosylmethionine-dependent methyltransferase activity"/>
    <property type="evidence" value="ECO:0007669"/>
    <property type="project" value="InterPro"/>
</dbReference>
<dbReference type="PANTHER" id="PTHR12176">
    <property type="entry name" value="SAM-DEPENDENT METHYLTRANSFERASE SUPERFAMILY PROTEIN"/>
    <property type="match status" value="1"/>
</dbReference>
<keyword evidence="3" id="KW-0808">Transferase</keyword>
<dbReference type="Gene3D" id="3.40.50.150">
    <property type="entry name" value="Vaccinia Virus protein VP39"/>
    <property type="match status" value="1"/>
</dbReference>
<accession>A0A1E4T9Z2</accession>
<dbReference type="InterPro" id="IPR013216">
    <property type="entry name" value="Methyltransf_11"/>
</dbReference>
<evidence type="ECO:0000256" key="3">
    <source>
        <dbReference type="ARBA" id="ARBA00022679"/>
    </source>
</evidence>
<evidence type="ECO:0000256" key="2">
    <source>
        <dbReference type="ARBA" id="ARBA00022603"/>
    </source>
</evidence>
<name>A0A1E4T9Z2_9ASCO</name>
<dbReference type="CDD" id="cd02440">
    <property type="entry name" value="AdoMet_MTases"/>
    <property type="match status" value="1"/>
</dbReference>
<protein>
    <recommendedName>
        <fullName evidence="4">Methyltransferase type 11 domain-containing protein</fullName>
    </recommendedName>
</protein>
<evidence type="ECO:0000256" key="1">
    <source>
        <dbReference type="ARBA" id="ARBA00008361"/>
    </source>
</evidence>
<dbReference type="EMBL" id="KV453843">
    <property type="protein sequence ID" value="ODV88597.1"/>
    <property type="molecule type" value="Genomic_DNA"/>
</dbReference>
<dbReference type="PANTHER" id="PTHR12176:SF80">
    <property type="entry name" value="EEF1A LYSINE METHYLTRANSFERASE 4"/>
    <property type="match status" value="1"/>
</dbReference>
<dbReference type="OrthoDB" id="411785at2759"/>
<keyword evidence="2" id="KW-0489">Methyltransferase</keyword>
<reference evidence="6" key="1">
    <citation type="submission" date="2016-02" db="EMBL/GenBank/DDBJ databases">
        <title>Comparative genomics of biotechnologically important yeasts.</title>
        <authorList>
            <consortium name="DOE Joint Genome Institute"/>
            <person name="Riley R."/>
            <person name="Haridas S."/>
            <person name="Wolfe K.H."/>
            <person name="Lopes M.R."/>
            <person name="Hittinger C.T."/>
            <person name="Goker M."/>
            <person name="Salamov A."/>
            <person name="Wisecaver J."/>
            <person name="Long T.M."/>
            <person name="Aerts A.L."/>
            <person name="Barry K."/>
            <person name="Choi C."/>
            <person name="Clum A."/>
            <person name="Coughlan A.Y."/>
            <person name="Deshpande S."/>
            <person name="Douglass A.P."/>
            <person name="Hanson S.J."/>
            <person name="Klenk H.-P."/>
            <person name="Labutti K."/>
            <person name="Lapidus A."/>
            <person name="Lindquist E."/>
            <person name="Lipzen A."/>
            <person name="Meier-Kolthoff J.P."/>
            <person name="Ohm R.A."/>
            <person name="Otillar R.P."/>
            <person name="Pangilinan J."/>
            <person name="Peng Y."/>
            <person name="Rokas A."/>
            <person name="Rosa C.A."/>
            <person name="Scheuner C."/>
            <person name="Sibirny A.A."/>
            <person name="Slot J.C."/>
            <person name="Stielow J.B."/>
            <person name="Sun H."/>
            <person name="Kurtzman C.P."/>
            <person name="Blackwell M."/>
            <person name="Jeffries T.W."/>
            <person name="Grigoriev I.V."/>
        </authorList>
    </citation>
    <scope>NUCLEOTIDE SEQUENCE [LARGE SCALE GENOMIC DNA]</scope>
    <source>
        <strain evidence="6">NRRL Y-17796</strain>
    </source>
</reference>
<evidence type="ECO:0000313" key="6">
    <source>
        <dbReference type="Proteomes" id="UP000095023"/>
    </source>
</evidence>
<evidence type="ECO:0000259" key="4">
    <source>
        <dbReference type="Pfam" id="PF08241"/>
    </source>
</evidence>
<dbReference type="Proteomes" id="UP000095023">
    <property type="component" value="Unassembled WGS sequence"/>
</dbReference>
<dbReference type="InterPro" id="IPR029063">
    <property type="entry name" value="SAM-dependent_MTases_sf"/>
</dbReference>
<sequence length="199" mass="23541">MDLEPEQIEELQTKEYWDKRYNKEAKFDWFMEFDKIRDVLEKIPKDHRILMLGCGNSTLSKDMYNNGWTNIVNIDFSPNVIDQMRKQYPEMEWLEMDVRAMTFPESTFDSAIDKGTLDALLSYKGSVWQLPASVQHNVDQYMDEIHRVLRPGGTFLYISYRQPHFAKLAIDRPYWSTDQSTIKGPPGSLDYYSYLTHNN</sequence>
<comment type="similarity">
    <text evidence="1">Belongs to the methyltransferase superfamily.</text>
</comment>
<feature type="domain" description="Methyltransferase type 11" evidence="4">
    <location>
        <begin position="50"/>
        <end position="156"/>
    </location>
</feature>
<organism evidence="5 6">
    <name type="scientific">Tortispora caseinolytica NRRL Y-17796</name>
    <dbReference type="NCBI Taxonomy" id="767744"/>
    <lineage>
        <taxon>Eukaryota</taxon>
        <taxon>Fungi</taxon>
        <taxon>Dikarya</taxon>
        <taxon>Ascomycota</taxon>
        <taxon>Saccharomycotina</taxon>
        <taxon>Trigonopsidomycetes</taxon>
        <taxon>Trigonopsidales</taxon>
        <taxon>Trigonopsidaceae</taxon>
        <taxon>Tortispora</taxon>
    </lineage>
</organism>
<evidence type="ECO:0000313" key="5">
    <source>
        <dbReference type="EMBL" id="ODV88597.1"/>
    </source>
</evidence>
<keyword evidence="6" id="KW-1185">Reference proteome</keyword>